<dbReference type="RefSeq" id="WP_345452989.1">
    <property type="nucleotide sequence ID" value="NZ_BAABKG010000001.1"/>
</dbReference>
<evidence type="ECO:0008006" key="4">
    <source>
        <dbReference type="Google" id="ProtNLM"/>
    </source>
</evidence>
<evidence type="ECO:0000256" key="1">
    <source>
        <dbReference type="SAM" id="Phobius"/>
    </source>
</evidence>
<evidence type="ECO:0000313" key="2">
    <source>
        <dbReference type="EMBL" id="GAA5140307.1"/>
    </source>
</evidence>
<gene>
    <name evidence="2" type="ORF">GCM10023340_00230</name>
</gene>
<sequence>MSDPATEAPERPWPVRVLLRWRAVLVLVPLLAGLLIAAAVGANMLRAEPERDDTVPDVTCWDGAQRPAAECTEPTGVAGLRWVFPSVDPDECRQVQARGKNAASVVQLVCRTTFAAQTVRITYTRRPSAGASKAALRKSFGNAEPSTAAGGDRLSYRARDGDGLLTARVGVTYADHPFSVIVEAPDSGLRDRALRSLVRFRPADQVRVRPETEA</sequence>
<keyword evidence="1" id="KW-0812">Transmembrane</keyword>
<protein>
    <recommendedName>
        <fullName evidence="4">DUF3515 family protein</fullName>
    </recommendedName>
</protein>
<keyword evidence="1" id="KW-0472">Membrane</keyword>
<reference evidence="3" key="1">
    <citation type="journal article" date="2019" name="Int. J. Syst. Evol. Microbiol.">
        <title>The Global Catalogue of Microorganisms (GCM) 10K type strain sequencing project: providing services to taxonomists for standard genome sequencing and annotation.</title>
        <authorList>
            <consortium name="The Broad Institute Genomics Platform"/>
            <consortium name="The Broad Institute Genome Sequencing Center for Infectious Disease"/>
            <person name="Wu L."/>
            <person name="Ma J."/>
        </authorList>
    </citation>
    <scope>NUCLEOTIDE SEQUENCE [LARGE SCALE GENOMIC DNA]</scope>
    <source>
        <strain evidence="3">JCM 18459</strain>
    </source>
</reference>
<evidence type="ECO:0000313" key="3">
    <source>
        <dbReference type="Proteomes" id="UP001500221"/>
    </source>
</evidence>
<proteinExistence type="predicted"/>
<name>A0ABP9P791_9ACTN</name>
<keyword evidence="1" id="KW-1133">Transmembrane helix</keyword>
<keyword evidence="3" id="KW-1185">Reference proteome</keyword>
<organism evidence="2 3">
    <name type="scientific">Nocardioides marinquilinus</name>
    <dbReference type="NCBI Taxonomy" id="1210400"/>
    <lineage>
        <taxon>Bacteria</taxon>
        <taxon>Bacillati</taxon>
        <taxon>Actinomycetota</taxon>
        <taxon>Actinomycetes</taxon>
        <taxon>Propionibacteriales</taxon>
        <taxon>Nocardioidaceae</taxon>
        <taxon>Nocardioides</taxon>
    </lineage>
</organism>
<dbReference type="EMBL" id="BAABKG010000001">
    <property type="protein sequence ID" value="GAA5140307.1"/>
    <property type="molecule type" value="Genomic_DNA"/>
</dbReference>
<accession>A0ABP9P791</accession>
<feature type="transmembrane region" description="Helical" evidence="1">
    <location>
        <begin position="20"/>
        <end position="42"/>
    </location>
</feature>
<comment type="caution">
    <text evidence="2">The sequence shown here is derived from an EMBL/GenBank/DDBJ whole genome shotgun (WGS) entry which is preliminary data.</text>
</comment>
<dbReference type="Proteomes" id="UP001500221">
    <property type="component" value="Unassembled WGS sequence"/>
</dbReference>